<gene>
    <name evidence="2" type="ORF">ACAT0790_LOCUS67227</name>
</gene>
<dbReference type="EMBL" id="HBGE01112739">
    <property type="protein sequence ID" value="CAD9190452.1"/>
    <property type="molecule type" value="Transcribed_RNA"/>
</dbReference>
<proteinExistence type="predicted"/>
<name>A0A7S1SC19_ALECA</name>
<feature type="region of interest" description="Disordered" evidence="1">
    <location>
        <begin position="131"/>
        <end position="152"/>
    </location>
</feature>
<dbReference type="AlphaFoldDB" id="A0A7S1SC19"/>
<protein>
    <submittedName>
        <fullName evidence="2">Uncharacterized protein</fullName>
    </submittedName>
</protein>
<sequence>MELVGTRAGSDIFLVFKAMMEGSLGDPNLNFQTVISSCRRTLFLDATGARGVGSDQQELGYKILTNFATLQRSRHAEVAAEYEAEGESPTSASRMAASKTLPFEQSEQAYNGGSLGIMWRGVCHDERLVNSRPSSVEGGHKSRRALQRPMSPREVVQGIVKARPSMRMKSRCGTVVVGAPELDGEGTDGVKDALPHAEGRVGV</sequence>
<feature type="compositionally biased region" description="Basic and acidic residues" evidence="1">
    <location>
        <begin position="188"/>
        <end position="203"/>
    </location>
</feature>
<evidence type="ECO:0000256" key="1">
    <source>
        <dbReference type="SAM" id="MobiDB-lite"/>
    </source>
</evidence>
<feature type="region of interest" description="Disordered" evidence="1">
    <location>
        <begin position="179"/>
        <end position="203"/>
    </location>
</feature>
<evidence type="ECO:0000313" key="2">
    <source>
        <dbReference type="EMBL" id="CAD9190452.1"/>
    </source>
</evidence>
<organism evidence="2">
    <name type="scientific">Alexandrium catenella</name>
    <name type="common">Red tide dinoflagellate</name>
    <name type="synonym">Gonyaulax catenella</name>
    <dbReference type="NCBI Taxonomy" id="2925"/>
    <lineage>
        <taxon>Eukaryota</taxon>
        <taxon>Sar</taxon>
        <taxon>Alveolata</taxon>
        <taxon>Dinophyceae</taxon>
        <taxon>Gonyaulacales</taxon>
        <taxon>Pyrocystaceae</taxon>
        <taxon>Alexandrium</taxon>
    </lineage>
</organism>
<reference evidence="2" key="1">
    <citation type="submission" date="2021-01" db="EMBL/GenBank/DDBJ databases">
        <authorList>
            <person name="Corre E."/>
            <person name="Pelletier E."/>
            <person name="Niang G."/>
            <person name="Scheremetjew M."/>
            <person name="Finn R."/>
            <person name="Kale V."/>
            <person name="Holt S."/>
            <person name="Cochrane G."/>
            <person name="Meng A."/>
            <person name="Brown T."/>
            <person name="Cohen L."/>
        </authorList>
    </citation>
    <scope>NUCLEOTIDE SEQUENCE</scope>
    <source>
        <strain evidence="2">OF101</strain>
    </source>
</reference>
<accession>A0A7S1SC19</accession>